<reference evidence="3" key="1">
    <citation type="submission" date="2013-01" db="EMBL/GenBank/DDBJ databases">
        <title>Draft Genome Sequence of a Mulberry Tree, Morus notabilis C.K. Schneid.</title>
        <authorList>
            <person name="He N."/>
            <person name="Zhao S."/>
        </authorList>
    </citation>
    <scope>NUCLEOTIDE SEQUENCE</scope>
</reference>
<dbReference type="AlphaFoldDB" id="W9RXJ1"/>
<accession>W9RXJ1</accession>
<evidence type="ECO:0000256" key="1">
    <source>
        <dbReference type="SAM" id="MobiDB-lite"/>
    </source>
</evidence>
<protein>
    <submittedName>
        <fullName evidence="2">Uncharacterized protein</fullName>
    </submittedName>
</protein>
<feature type="region of interest" description="Disordered" evidence="1">
    <location>
        <begin position="20"/>
        <end position="44"/>
    </location>
</feature>
<keyword evidence="3" id="KW-1185">Reference proteome</keyword>
<gene>
    <name evidence="2" type="ORF">L484_008651</name>
</gene>
<dbReference type="Proteomes" id="UP000030645">
    <property type="component" value="Unassembled WGS sequence"/>
</dbReference>
<dbReference type="EMBL" id="KE345260">
    <property type="protein sequence ID" value="EXB97161.1"/>
    <property type="molecule type" value="Genomic_DNA"/>
</dbReference>
<feature type="compositionally biased region" description="Basic and acidic residues" evidence="1">
    <location>
        <begin position="29"/>
        <end position="44"/>
    </location>
</feature>
<name>W9RXJ1_9ROSA</name>
<proteinExistence type="predicted"/>
<sequence length="125" mass="13639">MSSKLGGRSEIYLSLSLSSSSDFSFSARRVTDSSDKDPGGDEDHRNCVVRLLSEIGVPTLPSPSFAIRDRDEHSDKESAAAISLLTISLFSGMADSGNDVKNRRLKLVVWLVVITNRRSKLIVAQ</sequence>
<evidence type="ECO:0000313" key="3">
    <source>
        <dbReference type="Proteomes" id="UP000030645"/>
    </source>
</evidence>
<organism evidence="2 3">
    <name type="scientific">Morus notabilis</name>
    <dbReference type="NCBI Taxonomy" id="981085"/>
    <lineage>
        <taxon>Eukaryota</taxon>
        <taxon>Viridiplantae</taxon>
        <taxon>Streptophyta</taxon>
        <taxon>Embryophyta</taxon>
        <taxon>Tracheophyta</taxon>
        <taxon>Spermatophyta</taxon>
        <taxon>Magnoliopsida</taxon>
        <taxon>eudicotyledons</taxon>
        <taxon>Gunneridae</taxon>
        <taxon>Pentapetalae</taxon>
        <taxon>rosids</taxon>
        <taxon>fabids</taxon>
        <taxon>Rosales</taxon>
        <taxon>Moraceae</taxon>
        <taxon>Moreae</taxon>
        <taxon>Morus</taxon>
    </lineage>
</organism>
<evidence type="ECO:0000313" key="2">
    <source>
        <dbReference type="EMBL" id="EXB97161.1"/>
    </source>
</evidence>